<gene>
    <name evidence="2" type="ORF">VQ03_29275</name>
</gene>
<feature type="non-terminal residue" evidence="2">
    <location>
        <position position="293"/>
    </location>
</feature>
<protein>
    <submittedName>
        <fullName evidence="2">Uncharacterized protein</fullName>
    </submittedName>
</protein>
<proteinExistence type="predicted"/>
<dbReference type="EMBL" id="LABZ01000302">
    <property type="protein sequence ID" value="KMO29514.1"/>
    <property type="molecule type" value="Genomic_DNA"/>
</dbReference>
<organism evidence="2 3">
    <name type="scientific">Methylobacterium tarhaniae</name>
    <dbReference type="NCBI Taxonomy" id="1187852"/>
    <lineage>
        <taxon>Bacteria</taxon>
        <taxon>Pseudomonadati</taxon>
        <taxon>Pseudomonadota</taxon>
        <taxon>Alphaproteobacteria</taxon>
        <taxon>Hyphomicrobiales</taxon>
        <taxon>Methylobacteriaceae</taxon>
        <taxon>Methylobacterium</taxon>
    </lineage>
</organism>
<sequence length="293" mass="32847">MSKMTDHFARVRKNCVMVVRRQYDIYTKPRKWDKYEPVSTLELLSGVEFPHSDYRNDVHNYLDPILSSNSPHKLPWRLRASLQAVRDEPGLITLRVAERSCLGAIERSAGGDEPMLRETLKLVEDASERIAVWLAAVGCQRAAARCAGLCLEYWRERNITTYPDIITYGLMRSMIDYIGASTNKTNARKVEYIPESRHFQLALTEGALRGLVHILGVVQEGIEAGPHDKHDPDEDEAPLPPVDLADLSQLDDDRAGIVRDPPKPKAPATRELERAVIAAPPPVAPGLVVVWDV</sequence>
<evidence type="ECO:0000313" key="2">
    <source>
        <dbReference type="EMBL" id="KMO29514.1"/>
    </source>
</evidence>
<evidence type="ECO:0000256" key="1">
    <source>
        <dbReference type="SAM" id="MobiDB-lite"/>
    </source>
</evidence>
<feature type="region of interest" description="Disordered" evidence="1">
    <location>
        <begin position="250"/>
        <end position="270"/>
    </location>
</feature>
<dbReference type="Proteomes" id="UP000036449">
    <property type="component" value="Unassembled WGS sequence"/>
</dbReference>
<dbReference type="AlphaFoldDB" id="A0A0J6S739"/>
<name>A0A0J6S739_9HYPH</name>
<reference evidence="2 3" key="1">
    <citation type="submission" date="2015-03" db="EMBL/GenBank/DDBJ databases">
        <title>Genome sequencing of Methylobacterium tarhaniae DSM 25844.</title>
        <authorList>
            <person name="Chaudhry V."/>
            <person name="Patil P.B."/>
        </authorList>
    </citation>
    <scope>NUCLEOTIDE SEQUENCE [LARGE SCALE GENOMIC DNA]</scope>
    <source>
        <strain evidence="2 3">DSM 25844</strain>
    </source>
</reference>
<keyword evidence="3" id="KW-1185">Reference proteome</keyword>
<accession>A0A0J6S739</accession>
<evidence type="ECO:0000313" key="3">
    <source>
        <dbReference type="Proteomes" id="UP000036449"/>
    </source>
</evidence>
<comment type="caution">
    <text evidence="2">The sequence shown here is derived from an EMBL/GenBank/DDBJ whole genome shotgun (WGS) entry which is preliminary data.</text>
</comment>
<feature type="compositionally biased region" description="Basic and acidic residues" evidence="1">
    <location>
        <begin position="251"/>
        <end position="270"/>
    </location>
</feature>